<evidence type="ECO:0000313" key="9">
    <source>
        <dbReference type="Proteomes" id="UP001172101"/>
    </source>
</evidence>
<dbReference type="GO" id="GO:0004497">
    <property type="term" value="F:monooxygenase activity"/>
    <property type="evidence" value="ECO:0007669"/>
    <property type="project" value="UniProtKB-KW"/>
</dbReference>
<organism evidence="8 9">
    <name type="scientific">Lasiosphaeria miniovina</name>
    <dbReference type="NCBI Taxonomy" id="1954250"/>
    <lineage>
        <taxon>Eukaryota</taxon>
        <taxon>Fungi</taxon>
        <taxon>Dikarya</taxon>
        <taxon>Ascomycota</taxon>
        <taxon>Pezizomycotina</taxon>
        <taxon>Sordariomycetes</taxon>
        <taxon>Sordariomycetidae</taxon>
        <taxon>Sordariales</taxon>
        <taxon>Lasiosphaeriaceae</taxon>
        <taxon>Lasiosphaeria</taxon>
    </lineage>
</organism>
<evidence type="ECO:0000313" key="8">
    <source>
        <dbReference type="EMBL" id="KAK0728890.1"/>
    </source>
</evidence>
<evidence type="ECO:0000256" key="1">
    <source>
        <dbReference type="ARBA" id="ARBA00001971"/>
    </source>
</evidence>
<dbReference type="InterPro" id="IPR001128">
    <property type="entry name" value="Cyt_P450"/>
</dbReference>
<keyword evidence="6 7" id="KW-0349">Heme</keyword>
<dbReference type="RefSeq" id="XP_060301745.1">
    <property type="nucleotide sequence ID" value="XM_060441482.1"/>
</dbReference>
<gene>
    <name evidence="8" type="ORF">B0T26DRAFT_699594</name>
</gene>
<dbReference type="PRINTS" id="PR00465">
    <property type="entry name" value="EP450IV"/>
</dbReference>
<keyword evidence="9" id="KW-1185">Reference proteome</keyword>
<dbReference type="PANTHER" id="PTHR47582:SF1">
    <property type="entry name" value="P450, PUTATIVE (EUROFUNG)-RELATED"/>
    <property type="match status" value="1"/>
</dbReference>
<dbReference type="GeneID" id="85324752"/>
<dbReference type="InterPro" id="IPR036396">
    <property type="entry name" value="Cyt_P450_sf"/>
</dbReference>
<comment type="cofactor">
    <cofactor evidence="1 6">
        <name>heme</name>
        <dbReference type="ChEBI" id="CHEBI:30413"/>
    </cofactor>
</comment>
<keyword evidence="3 6" id="KW-0479">Metal-binding</keyword>
<comment type="similarity">
    <text evidence="2 7">Belongs to the cytochrome P450 family.</text>
</comment>
<accession>A0AA40B727</accession>
<dbReference type="InterPro" id="IPR053007">
    <property type="entry name" value="CYP450_monoxygenase_sec-met"/>
</dbReference>
<dbReference type="AlphaFoldDB" id="A0AA40B727"/>
<keyword evidence="7" id="KW-0560">Oxidoreductase</keyword>
<dbReference type="EMBL" id="JAUIRO010000002">
    <property type="protein sequence ID" value="KAK0728890.1"/>
    <property type="molecule type" value="Genomic_DNA"/>
</dbReference>
<dbReference type="GO" id="GO:0020037">
    <property type="term" value="F:heme binding"/>
    <property type="evidence" value="ECO:0007669"/>
    <property type="project" value="InterPro"/>
</dbReference>
<evidence type="ECO:0000256" key="5">
    <source>
        <dbReference type="ARBA" id="ARBA00023033"/>
    </source>
</evidence>
<proteinExistence type="inferred from homology"/>
<dbReference type="Proteomes" id="UP001172101">
    <property type="component" value="Unassembled WGS sequence"/>
</dbReference>
<dbReference type="GO" id="GO:0016705">
    <property type="term" value="F:oxidoreductase activity, acting on paired donors, with incorporation or reduction of molecular oxygen"/>
    <property type="evidence" value="ECO:0007669"/>
    <property type="project" value="InterPro"/>
</dbReference>
<comment type="caution">
    <text evidence="8">The sequence shown here is derived from an EMBL/GenBank/DDBJ whole genome shotgun (WGS) entry which is preliminary data.</text>
</comment>
<name>A0AA40B727_9PEZI</name>
<protein>
    <submittedName>
        <fullName evidence="8">Cytochrome P450</fullName>
    </submittedName>
</protein>
<keyword evidence="5 7" id="KW-0503">Monooxygenase</keyword>
<dbReference type="GO" id="GO:0005506">
    <property type="term" value="F:iron ion binding"/>
    <property type="evidence" value="ECO:0007669"/>
    <property type="project" value="InterPro"/>
</dbReference>
<keyword evidence="4 6" id="KW-0408">Iron</keyword>
<dbReference type="CDD" id="cd11040">
    <property type="entry name" value="CYP7_CYP8-like"/>
    <property type="match status" value="1"/>
</dbReference>
<dbReference type="Pfam" id="PF00067">
    <property type="entry name" value="p450"/>
    <property type="match status" value="1"/>
</dbReference>
<reference evidence="8" key="1">
    <citation type="submission" date="2023-06" db="EMBL/GenBank/DDBJ databases">
        <title>Genome-scale phylogeny and comparative genomics of the fungal order Sordariales.</title>
        <authorList>
            <consortium name="Lawrence Berkeley National Laboratory"/>
            <person name="Hensen N."/>
            <person name="Bonometti L."/>
            <person name="Westerberg I."/>
            <person name="Brannstrom I.O."/>
            <person name="Guillou S."/>
            <person name="Cros-Aarteil S."/>
            <person name="Calhoun S."/>
            <person name="Haridas S."/>
            <person name="Kuo A."/>
            <person name="Mondo S."/>
            <person name="Pangilinan J."/>
            <person name="Riley R."/>
            <person name="LaButti K."/>
            <person name="Andreopoulos B."/>
            <person name="Lipzen A."/>
            <person name="Chen C."/>
            <person name="Yanf M."/>
            <person name="Daum C."/>
            <person name="Ng V."/>
            <person name="Clum A."/>
            <person name="Steindorff A."/>
            <person name="Ohm R."/>
            <person name="Martin F."/>
            <person name="Silar P."/>
            <person name="Natvig D."/>
            <person name="Lalanne C."/>
            <person name="Gautier V."/>
            <person name="Ament-velasquez S.L."/>
            <person name="Kruys A."/>
            <person name="Hutchinson M.I."/>
            <person name="Powell A.J."/>
            <person name="Barry K."/>
            <person name="Miller A.N."/>
            <person name="Grigoriev I.V."/>
            <person name="Debuchy R."/>
            <person name="Gladieux P."/>
            <person name="Thoren M.H."/>
            <person name="Johannesson H."/>
        </authorList>
    </citation>
    <scope>NUCLEOTIDE SEQUENCE</scope>
    <source>
        <strain evidence="8">SMH2392-1A</strain>
    </source>
</reference>
<evidence type="ECO:0000256" key="2">
    <source>
        <dbReference type="ARBA" id="ARBA00010617"/>
    </source>
</evidence>
<evidence type="ECO:0000256" key="7">
    <source>
        <dbReference type="RuleBase" id="RU000461"/>
    </source>
</evidence>
<dbReference type="PROSITE" id="PS00086">
    <property type="entry name" value="CYTOCHROME_P450"/>
    <property type="match status" value="1"/>
</dbReference>
<sequence>MTTLTMVQQPVSADESTWSLLSVVGDELVSSTNSCIVATAVILFFLLSYMSTPRLDPREPPLLKPALPLIGHIIGLIRHQARYHFILYRRSRQSAVTLPMLTGKMYAVWDPTMITTGLRNKNLSTTPLLVSSTPPLTGVGKETMDIIRGPNGDCALVDDVLLKTGPAMAGAYLQQMNAAALSDIGDYLSQIDEASVPDLWMWIRRLMALPTSRATFGHGDPFSKDPALEQLLFDFANDIPKLVLGFIPATIAAKGYHARAVLQEAFIKYYSSRQDEDSSTSGFVKVRAREFRGYGVRDDDIGRAEIMLPFAVMLNTFPALFWFFCHVMSRPNLVERIRKEVEGVTSRTAEEATLDLTAVDRTCPLLVSCYRETLRLANHQVSTRTVLKDTVLTDSKGKSYLLKEGVMVHFSIGASLRNMEFWGEDVETFKPERFLRFGDKKDDVDPDRPGGPRAMRTAFIPFGGGQHLCPGRNFAFAEMIAVIATLTLGYDVEPENETWELPTLATASIVDAITKPTTGKKLSFKIKRRREWETIRWRYRI</sequence>
<dbReference type="Gene3D" id="1.10.630.10">
    <property type="entry name" value="Cytochrome P450"/>
    <property type="match status" value="1"/>
</dbReference>
<dbReference type="SUPFAM" id="SSF48264">
    <property type="entry name" value="Cytochrome P450"/>
    <property type="match status" value="1"/>
</dbReference>
<dbReference type="PANTHER" id="PTHR47582">
    <property type="entry name" value="P450, PUTATIVE (EUROFUNG)-RELATED"/>
    <property type="match status" value="1"/>
</dbReference>
<evidence type="ECO:0000256" key="4">
    <source>
        <dbReference type="ARBA" id="ARBA00023004"/>
    </source>
</evidence>
<dbReference type="InterPro" id="IPR017972">
    <property type="entry name" value="Cyt_P450_CS"/>
</dbReference>
<feature type="binding site" description="axial binding residue" evidence="6">
    <location>
        <position position="469"/>
    </location>
    <ligand>
        <name>heme</name>
        <dbReference type="ChEBI" id="CHEBI:30413"/>
    </ligand>
    <ligandPart>
        <name>Fe</name>
        <dbReference type="ChEBI" id="CHEBI:18248"/>
    </ligandPart>
</feature>
<evidence type="ECO:0000256" key="6">
    <source>
        <dbReference type="PIRSR" id="PIRSR602403-1"/>
    </source>
</evidence>
<dbReference type="InterPro" id="IPR002403">
    <property type="entry name" value="Cyt_P450_E_grp-IV"/>
</dbReference>
<evidence type="ECO:0000256" key="3">
    <source>
        <dbReference type="ARBA" id="ARBA00022723"/>
    </source>
</evidence>